<dbReference type="AlphaFoldDB" id="A0A9W8CYJ0"/>
<dbReference type="GO" id="GO:0003676">
    <property type="term" value="F:nucleic acid binding"/>
    <property type="evidence" value="ECO:0007669"/>
    <property type="project" value="InterPro"/>
</dbReference>
<dbReference type="InterPro" id="IPR036085">
    <property type="entry name" value="PAZ_dom_sf"/>
</dbReference>
<organism evidence="2 3">
    <name type="scientific">Coemansia biformis</name>
    <dbReference type="NCBI Taxonomy" id="1286918"/>
    <lineage>
        <taxon>Eukaryota</taxon>
        <taxon>Fungi</taxon>
        <taxon>Fungi incertae sedis</taxon>
        <taxon>Zoopagomycota</taxon>
        <taxon>Kickxellomycotina</taxon>
        <taxon>Kickxellomycetes</taxon>
        <taxon>Kickxellales</taxon>
        <taxon>Kickxellaceae</taxon>
        <taxon>Coemansia</taxon>
    </lineage>
</organism>
<dbReference type="OrthoDB" id="10252740at2759"/>
<dbReference type="InterPro" id="IPR032473">
    <property type="entry name" value="Argonaute_Mid_dom"/>
</dbReference>
<gene>
    <name evidence="2" type="ORF">LPJ61_002593</name>
</gene>
<name>A0A9W8CYJ0_9FUNG</name>
<accession>A0A9W8CYJ0</accession>
<dbReference type="SUPFAM" id="SSF53098">
    <property type="entry name" value="Ribonuclease H-like"/>
    <property type="match status" value="1"/>
</dbReference>
<evidence type="ECO:0000313" key="2">
    <source>
        <dbReference type="EMBL" id="KAJ1731327.1"/>
    </source>
</evidence>
<dbReference type="Gene3D" id="3.40.50.2300">
    <property type="match status" value="1"/>
</dbReference>
<dbReference type="InterPro" id="IPR012337">
    <property type="entry name" value="RNaseH-like_sf"/>
</dbReference>
<reference evidence="2" key="1">
    <citation type="submission" date="2022-07" db="EMBL/GenBank/DDBJ databases">
        <title>Phylogenomic reconstructions and comparative analyses of Kickxellomycotina fungi.</title>
        <authorList>
            <person name="Reynolds N.K."/>
            <person name="Stajich J.E."/>
            <person name="Barry K."/>
            <person name="Grigoriev I.V."/>
            <person name="Crous P."/>
            <person name="Smith M.E."/>
        </authorList>
    </citation>
    <scope>NUCLEOTIDE SEQUENCE</scope>
    <source>
        <strain evidence="2">BCRC 34381</strain>
    </source>
</reference>
<dbReference type="Proteomes" id="UP001143981">
    <property type="component" value="Unassembled WGS sequence"/>
</dbReference>
<keyword evidence="3" id="KW-1185">Reference proteome</keyword>
<dbReference type="PROSITE" id="PS50822">
    <property type="entry name" value="PIWI"/>
    <property type="match status" value="1"/>
</dbReference>
<dbReference type="EMBL" id="JANBOI010000342">
    <property type="protein sequence ID" value="KAJ1731327.1"/>
    <property type="molecule type" value="Genomic_DNA"/>
</dbReference>
<feature type="non-terminal residue" evidence="2">
    <location>
        <position position="589"/>
    </location>
</feature>
<comment type="caution">
    <text evidence="2">The sequence shown here is derived from an EMBL/GenBank/DDBJ whole genome shotgun (WGS) entry which is preliminary data.</text>
</comment>
<feature type="domain" description="Piwi" evidence="1">
    <location>
        <begin position="505"/>
        <end position="589"/>
    </location>
</feature>
<sequence>MSSTGDAATSTEEEIRVVTNFLQVSAIGCKRIHVYLVEITNKDAYEDNDSSDGPGAHEQVREPAVRSSVFAKAVAGTANEHLLFDGREYAYCASKMHKTWDGKELKRDVDGSDDIPGRFHVVLRVHRKYDTALVERFCNGDASVPQPVVQGFLFTLDTILRYALRPWLQCVGGRYLSQHAAITTDAGFDIWWEYRLAMHPTHSRLLLNVSARAVPVTASGVKTLGDLSDLFFDRNSNSTASGPAKTDGEWAKFESCVRGLSVLIPGASQAGGVRVAGLATKHTRELQIDGLPVAEHYRRVHGIDVPATSERCAVTGKDVLVPLELCVLEGRQVLPQLSKRQRGRLMPLSALPPPQRLELLRHGAQLVVRACRESRLLGPFKLQVGDELATAPAHVLPAPQMQLRQAAAAVSAASGAWELDGQQVLEGVQVRSWTVLVLASAQAVGESQARAFAVQLVKAGSEMGIEFAQRVPPIVYGSVQSVEQAVESACAAAQRVAVGNERAQLVVCVLPSAAAALYGEIKRVALTRVGVHTQCVLAANARGYRPRLVRGILLKINTKLGGSTASTRQTAADTVSLLDEEPTMVISAD</sequence>
<dbReference type="Pfam" id="PF02171">
    <property type="entry name" value="Piwi"/>
    <property type="match status" value="1"/>
</dbReference>
<dbReference type="Pfam" id="PF16487">
    <property type="entry name" value="ArgoMid"/>
    <property type="match status" value="1"/>
</dbReference>
<proteinExistence type="predicted"/>
<dbReference type="InterPro" id="IPR003165">
    <property type="entry name" value="Piwi"/>
</dbReference>
<dbReference type="PANTHER" id="PTHR22891">
    <property type="entry name" value="EUKARYOTIC TRANSLATION INITIATION FACTOR 2C"/>
    <property type="match status" value="1"/>
</dbReference>
<protein>
    <recommendedName>
        <fullName evidence="1">Piwi domain-containing protein</fullName>
    </recommendedName>
</protein>
<evidence type="ECO:0000259" key="1">
    <source>
        <dbReference type="PROSITE" id="PS50822"/>
    </source>
</evidence>
<dbReference type="SUPFAM" id="SSF101690">
    <property type="entry name" value="PAZ domain"/>
    <property type="match status" value="1"/>
</dbReference>
<evidence type="ECO:0000313" key="3">
    <source>
        <dbReference type="Proteomes" id="UP001143981"/>
    </source>
</evidence>